<feature type="region of interest" description="Disordered" evidence="1">
    <location>
        <begin position="1"/>
        <end position="23"/>
    </location>
</feature>
<proteinExistence type="predicted"/>
<evidence type="ECO:0000256" key="1">
    <source>
        <dbReference type="SAM" id="MobiDB-lite"/>
    </source>
</evidence>
<feature type="compositionally biased region" description="Polar residues" evidence="1">
    <location>
        <begin position="1"/>
        <end position="13"/>
    </location>
</feature>
<reference evidence="2" key="1">
    <citation type="journal article" date="2020" name="Stud. Mycol.">
        <title>101 Dothideomycetes genomes: a test case for predicting lifestyles and emergence of pathogens.</title>
        <authorList>
            <person name="Haridas S."/>
            <person name="Albert R."/>
            <person name="Binder M."/>
            <person name="Bloem J."/>
            <person name="Labutti K."/>
            <person name="Salamov A."/>
            <person name="Andreopoulos B."/>
            <person name="Baker S."/>
            <person name="Barry K."/>
            <person name="Bills G."/>
            <person name="Bluhm B."/>
            <person name="Cannon C."/>
            <person name="Castanera R."/>
            <person name="Culley D."/>
            <person name="Daum C."/>
            <person name="Ezra D."/>
            <person name="Gonzalez J."/>
            <person name="Henrissat B."/>
            <person name="Kuo A."/>
            <person name="Liang C."/>
            <person name="Lipzen A."/>
            <person name="Lutzoni F."/>
            <person name="Magnuson J."/>
            <person name="Mondo S."/>
            <person name="Nolan M."/>
            <person name="Ohm R."/>
            <person name="Pangilinan J."/>
            <person name="Park H.-J."/>
            <person name="Ramirez L."/>
            <person name="Alfaro M."/>
            <person name="Sun H."/>
            <person name="Tritt A."/>
            <person name="Yoshinaga Y."/>
            <person name="Zwiers L.-H."/>
            <person name="Turgeon B."/>
            <person name="Goodwin S."/>
            <person name="Spatafora J."/>
            <person name="Crous P."/>
            <person name="Grigoriev I."/>
        </authorList>
    </citation>
    <scope>NUCLEOTIDE SEQUENCE</scope>
    <source>
        <strain evidence="2">CBS 119687</strain>
    </source>
</reference>
<organism evidence="2 3">
    <name type="scientific">Dothidotthia symphoricarpi CBS 119687</name>
    <dbReference type="NCBI Taxonomy" id="1392245"/>
    <lineage>
        <taxon>Eukaryota</taxon>
        <taxon>Fungi</taxon>
        <taxon>Dikarya</taxon>
        <taxon>Ascomycota</taxon>
        <taxon>Pezizomycotina</taxon>
        <taxon>Dothideomycetes</taxon>
        <taxon>Pleosporomycetidae</taxon>
        <taxon>Pleosporales</taxon>
        <taxon>Dothidotthiaceae</taxon>
        <taxon>Dothidotthia</taxon>
    </lineage>
</organism>
<dbReference type="RefSeq" id="XP_033526422.1">
    <property type="nucleotide sequence ID" value="XM_033662385.1"/>
</dbReference>
<dbReference type="EMBL" id="ML977501">
    <property type="protein sequence ID" value="KAF2132035.1"/>
    <property type="molecule type" value="Genomic_DNA"/>
</dbReference>
<evidence type="ECO:0000313" key="3">
    <source>
        <dbReference type="Proteomes" id="UP000799771"/>
    </source>
</evidence>
<keyword evidence="3" id="KW-1185">Reference proteome</keyword>
<gene>
    <name evidence="2" type="ORF">P153DRAFT_183354</name>
</gene>
<dbReference type="GeneID" id="54402817"/>
<dbReference type="Proteomes" id="UP000799771">
    <property type="component" value="Unassembled WGS sequence"/>
</dbReference>
<dbReference type="AlphaFoldDB" id="A0A6A6ALS8"/>
<name>A0A6A6ALS8_9PLEO</name>
<sequence>MCNGHSTRVSQGGSIAVLRPSPQTNHLTSDDEMLLFFTNQFAYPGTSVEFQCSKESFEQDRCWVVIHRDGDLSASSQQTQSNPLYSFSLDSDFDSSMQLPERLDLGVGDVGIIGRRVSVMASSTKGPLTVAEGIIGWN</sequence>
<protein>
    <submittedName>
        <fullName evidence="2">Uncharacterized protein</fullName>
    </submittedName>
</protein>
<dbReference type="OrthoDB" id="4158189at2759"/>
<evidence type="ECO:0000313" key="2">
    <source>
        <dbReference type="EMBL" id="KAF2132035.1"/>
    </source>
</evidence>
<accession>A0A6A6ALS8</accession>